<protein>
    <recommendedName>
        <fullName evidence="4">Chaplin domain-containing protein</fullName>
    </recommendedName>
</protein>
<dbReference type="AlphaFoldDB" id="A0A263CZP6"/>
<comment type="caution">
    <text evidence="2">The sequence shown here is derived from an EMBL/GenBank/DDBJ whole genome shotgun (WGS) entry which is preliminary data.</text>
</comment>
<dbReference type="OrthoDB" id="3643213at2"/>
<feature type="signal peptide" evidence="1">
    <location>
        <begin position="1"/>
        <end position="24"/>
    </location>
</feature>
<dbReference type="EMBL" id="NKYE01000012">
    <property type="protein sequence ID" value="OZM71643.1"/>
    <property type="molecule type" value="Genomic_DNA"/>
</dbReference>
<evidence type="ECO:0000313" key="2">
    <source>
        <dbReference type="EMBL" id="OZM71643.1"/>
    </source>
</evidence>
<dbReference type="RefSeq" id="WP_094864225.1">
    <property type="nucleotide sequence ID" value="NZ_NKYE01000012.1"/>
</dbReference>
<feature type="chain" id="PRO_5012650252" description="Chaplin domain-containing protein" evidence="1">
    <location>
        <begin position="25"/>
        <end position="85"/>
    </location>
</feature>
<keyword evidence="1" id="KW-0732">Signal</keyword>
<keyword evidence="3" id="KW-1185">Reference proteome</keyword>
<name>A0A263CZP6_9PSEU</name>
<evidence type="ECO:0000313" key="3">
    <source>
        <dbReference type="Proteomes" id="UP000242444"/>
    </source>
</evidence>
<organism evidence="2 3">
    <name type="scientific">Amycolatopsis antarctica</name>
    <dbReference type="NCBI Taxonomy" id="1854586"/>
    <lineage>
        <taxon>Bacteria</taxon>
        <taxon>Bacillati</taxon>
        <taxon>Actinomycetota</taxon>
        <taxon>Actinomycetes</taxon>
        <taxon>Pseudonocardiales</taxon>
        <taxon>Pseudonocardiaceae</taxon>
        <taxon>Amycolatopsis</taxon>
    </lineage>
</organism>
<evidence type="ECO:0000256" key="1">
    <source>
        <dbReference type="SAM" id="SignalP"/>
    </source>
</evidence>
<proteinExistence type="predicted"/>
<reference evidence="2 3" key="1">
    <citation type="submission" date="2017-07" db="EMBL/GenBank/DDBJ databases">
        <title>Amycolatopsis antarcticus sp. nov., isolated from the surface of an Antarcticus brown macroalga.</title>
        <authorList>
            <person name="Wang J."/>
            <person name="Leiva S."/>
            <person name="Huang J."/>
            <person name="Huang Y."/>
        </authorList>
    </citation>
    <scope>NUCLEOTIDE SEQUENCE [LARGE SCALE GENOMIC DNA]</scope>
    <source>
        <strain evidence="2 3">AU-G6</strain>
    </source>
</reference>
<sequence length="85" mass="8521">MLKKAGIVVTGAAALMMIGGTAFAAGEPVHEGPHYGDDHGQSIGFLNDLDVLDNINVCGNQANGIAVPVLNEVGADCSAASADEN</sequence>
<evidence type="ECO:0008006" key="4">
    <source>
        <dbReference type="Google" id="ProtNLM"/>
    </source>
</evidence>
<gene>
    <name evidence="2" type="ORF">CFN78_19170</name>
</gene>
<dbReference type="InParanoid" id="A0A263CZP6"/>
<accession>A0A263CZP6</accession>
<dbReference type="Proteomes" id="UP000242444">
    <property type="component" value="Unassembled WGS sequence"/>
</dbReference>